<dbReference type="GO" id="GO:0000155">
    <property type="term" value="F:phosphorelay sensor kinase activity"/>
    <property type="evidence" value="ECO:0007669"/>
    <property type="project" value="InterPro"/>
</dbReference>
<keyword evidence="2" id="KW-0472">Membrane</keyword>
<dbReference type="GO" id="GO:0016020">
    <property type="term" value="C:membrane"/>
    <property type="evidence" value="ECO:0007669"/>
    <property type="project" value="InterPro"/>
</dbReference>
<feature type="transmembrane region" description="Helical" evidence="2">
    <location>
        <begin position="148"/>
        <end position="165"/>
    </location>
</feature>
<reference evidence="4 5" key="1">
    <citation type="submission" date="2018-07" db="EMBL/GenBank/DDBJ databases">
        <title>Genome sequencing of Runella.</title>
        <authorList>
            <person name="Baek M.-G."/>
            <person name="Yi H."/>
        </authorList>
    </citation>
    <scope>NUCLEOTIDE SEQUENCE [LARGE SCALE GENOMIC DNA]</scope>
    <source>
        <strain evidence="4 5">HYN0085</strain>
    </source>
</reference>
<feature type="domain" description="Signal transduction histidine kinase internal region" evidence="3">
    <location>
        <begin position="190"/>
        <end position="269"/>
    </location>
</feature>
<keyword evidence="2" id="KW-0812">Transmembrane</keyword>
<dbReference type="KEGG" id="run:DR864_08150"/>
<proteinExistence type="predicted"/>
<accession>A0A344TGD9</accession>
<dbReference type="RefSeq" id="WP_114066495.1">
    <property type="nucleotide sequence ID" value="NZ_CP030850.1"/>
</dbReference>
<evidence type="ECO:0000256" key="1">
    <source>
        <dbReference type="SAM" id="Coils"/>
    </source>
</evidence>
<feature type="coiled-coil region" evidence="1">
    <location>
        <begin position="171"/>
        <end position="198"/>
    </location>
</feature>
<name>A0A344TGD9_9BACT</name>
<feature type="transmembrane region" description="Helical" evidence="2">
    <location>
        <begin position="86"/>
        <end position="105"/>
    </location>
</feature>
<evidence type="ECO:0000313" key="4">
    <source>
        <dbReference type="EMBL" id="AXE17710.1"/>
    </source>
</evidence>
<keyword evidence="5" id="KW-1185">Reference proteome</keyword>
<dbReference type="Proteomes" id="UP000251993">
    <property type="component" value="Chromosome"/>
</dbReference>
<dbReference type="InterPro" id="IPR010559">
    <property type="entry name" value="Sig_transdc_His_kin_internal"/>
</dbReference>
<evidence type="ECO:0000256" key="2">
    <source>
        <dbReference type="SAM" id="Phobius"/>
    </source>
</evidence>
<keyword evidence="4" id="KW-0808">Transferase</keyword>
<evidence type="ECO:0000259" key="3">
    <source>
        <dbReference type="Pfam" id="PF06580"/>
    </source>
</evidence>
<feature type="transmembrane region" description="Helical" evidence="2">
    <location>
        <begin position="46"/>
        <end position="66"/>
    </location>
</feature>
<dbReference type="OrthoDB" id="927174at2"/>
<keyword evidence="1" id="KW-0175">Coiled coil</keyword>
<keyword evidence="4" id="KW-0418">Kinase</keyword>
<keyword evidence="2" id="KW-1133">Transmembrane helix</keyword>
<dbReference type="PANTHER" id="PTHR34220:SF7">
    <property type="entry name" value="SENSOR HISTIDINE KINASE YPDA"/>
    <property type="match status" value="1"/>
</dbReference>
<dbReference type="InterPro" id="IPR050640">
    <property type="entry name" value="Bact_2-comp_sensor_kinase"/>
</dbReference>
<gene>
    <name evidence="4" type="ORF">DR864_08150</name>
</gene>
<dbReference type="AlphaFoldDB" id="A0A344TGD9"/>
<evidence type="ECO:0000313" key="5">
    <source>
        <dbReference type="Proteomes" id="UP000251993"/>
    </source>
</evidence>
<organism evidence="4 5">
    <name type="scientific">Runella rosea</name>
    <dbReference type="NCBI Taxonomy" id="2259595"/>
    <lineage>
        <taxon>Bacteria</taxon>
        <taxon>Pseudomonadati</taxon>
        <taxon>Bacteroidota</taxon>
        <taxon>Cytophagia</taxon>
        <taxon>Cytophagales</taxon>
        <taxon>Spirosomataceae</taxon>
        <taxon>Runella</taxon>
    </lineage>
</organism>
<feature type="transmembrane region" description="Helical" evidence="2">
    <location>
        <begin position="15"/>
        <end position="34"/>
    </location>
</feature>
<sequence>MNTTHSARLTTRQKWQLALSISIIYMPLRVYISIYDFEEISLAQRLPLWVMEITVIVLFFFVWISVIEWIQQQLFGWFGTDFLMEFKIPAQLAMFIIACAMAVVYNTGFRTLWSTAESALETQFGLTQNRSYQSTMALQYTRSQKKKSNNGLTIMALLSAFYLASNRRAYYQLSEIQIKTERLEKENAQAKFTALRNQVSPHFLFNNFSILTSLIETDPTLSIQFINRLSKAYRYILEQSDHERIILKKELDFLKTYIFLLNTRFDDKLQVSIDLSEQDAGHYFVAPLTLQLLIENAVKHNQMSDEAPLKVSIFIKSNYLIVSNPIQLRPKLETSTGLGLQNIINRYKLLTDYPVLVEDQDTVFIVKIPLLT</sequence>
<dbReference type="EMBL" id="CP030850">
    <property type="protein sequence ID" value="AXE17710.1"/>
    <property type="molecule type" value="Genomic_DNA"/>
</dbReference>
<dbReference type="PANTHER" id="PTHR34220">
    <property type="entry name" value="SENSOR HISTIDINE KINASE YPDA"/>
    <property type="match status" value="1"/>
</dbReference>
<dbReference type="Pfam" id="PF06580">
    <property type="entry name" value="His_kinase"/>
    <property type="match status" value="1"/>
</dbReference>
<protein>
    <submittedName>
        <fullName evidence="4">Histidine kinase</fullName>
    </submittedName>
</protein>